<feature type="coiled-coil region" evidence="1">
    <location>
        <begin position="599"/>
        <end position="633"/>
    </location>
</feature>
<name>A0A6P7JE16_9TELE</name>
<evidence type="ECO:0000313" key="3">
    <source>
        <dbReference type="Proteomes" id="UP000515145"/>
    </source>
</evidence>
<dbReference type="RefSeq" id="XP_028274998.1">
    <property type="nucleotide sequence ID" value="XM_028419197.1"/>
</dbReference>
<keyword evidence="3" id="KW-1185">Reference proteome</keyword>
<reference evidence="4" key="1">
    <citation type="submission" date="2025-08" db="UniProtKB">
        <authorList>
            <consortium name="RefSeq"/>
        </authorList>
    </citation>
    <scope>IDENTIFICATION</scope>
</reference>
<evidence type="ECO:0000256" key="1">
    <source>
        <dbReference type="SAM" id="Coils"/>
    </source>
</evidence>
<dbReference type="Proteomes" id="UP000515145">
    <property type="component" value="Chromosome 2"/>
</dbReference>
<evidence type="ECO:0000256" key="2">
    <source>
        <dbReference type="SAM" id="MobiDB-lite"/>
    </source>
</evidence>
<dbReference type="GeneID" id="114444543"/>
<gene>
    <name evidence="4" type="primary">LOC114444543</name>
</gene>
<sequence>MSRPAKDSKPSIEELKKELTKSMNSERRLTCQIEEDKKEFQKKLRGLKKTQAQNNKLLQDVQERDATIEGLQKDLVEIKSALLKKEKENETLRKYLESHLAELSVVKQRYSIEKEKAMKIEGLQNTIYMMEAENEELKCEINDFQVFKDEAQTRQNELRMQLSEAEEKIICRDRVLECAKEENDVQGLKITSLKIQNNRLECALKRHEKHDLIVRKLECTIRKKDEEIKSVQKELKKNKSELNKLKSSSTLKVHQNKSLQEDLHTTRKTLDEKCQETRRLSLVIEELETQNAKIVKQYDALKSKETLKEKGAQDKDTLIRDLKFLVTKLESELSQQIVKTEKVDKAKDGVKANLVILQSELKTLQSEHKTLQSEHNKANVAKDKLNKQLRLLDSANKRLSSQLEQNKKAHENTVHELQRVKQCLQQNEQKLSEEKQLAASYLSGKEAADQALAKADDEKEKLSRVIERFKQRKKASQKDVAEKEQKIKDQMLHIESLLKQQIDQKKHMDLLEHNLEMQSSDKDTSQSNDVFWRQELEQAKQMLQERMASMKEKDELLDKLKQELSGVKQELNKRWQTGSELNNKIMSLKGQLYASEGTRRMLKEEKHNLSDEARMFKLELSNCKRQLDQTKRDFFNYKEKYAPQNQVVLNSSEVKEEEEKTTHFPFLK</sequence>
<dbReference type="InParanoid" id="A0A6P7JE16"/>
<proteinExistence type="predicted"/>
<feature type="coiled-coil region" evidence="1">
    <location>
        <begin position="347"/>
        <end position="500"/>
    </location>
</feature>
<evidence type="ECO:0000313" key="4">
    <source>
        <dbReference type="RefSeq" id="XP_028274998.1"/>
    </source>
</evidence>
<organism evidence="3 4">
    <name type="scientific">Parambassis ranga</name>
    <name type="common">Indian glassy fish</name>
    <dbReference type="NCBI Taxonomy" id="210632"/>
    <lineage>
        <taxon>Eukaryota</taxon>
        <taxon>Metazoa</taxon>
        <taxon>Chordata</taxon>
        <taxon>Craniata</taxon>
        <taxon>Vertebrata</taxon>
        <taxon>Euteleostomi</taxon>
        <taxon>Actinopterygii</taxon>
        <taxon>Neopterygii</taxon>
        <taxon>Teleostei</taxon>
        <taxon>Neoteleostei</taxon>
        <taxon>Acanthomorphata</taxon>
        <taxon>Ovalentaria</taxon>
        <taxon>Ambassidae</taxon>
        <taxon>Parambassis</taxon>
    </lineage>
</organism>
<protein>
    <submittedName>
        <fullName evidence="4">Uncharacterized protein PFB0765w-like</fullName>
    </submittedName>
</protein>
<feature type="coiled-coil region" evidence="1">
    <location>
        <begin position="533"/>
        <end position="570"/>
    </location>
</feature>
<feature type="region of interest" description="Disordered" evidence="2">
    <location>
        <begin position="1"/>
        <end position="28"/>
    </location>
</feature>
<accession>A0A6P7JE16</accession>
<dbReference type="AlphaFoldDB" id="A0A6P7JE16"/>
<keyword evidence="1" id="KW-0175">Coiled coil</keyword>
<feature type="coiled-coil region" evidence="1">
    <location>
        <begin position="120"/>
        <end position="248"/>
    </location>
</feature>